<keyword evidence="3" id="KW-0732">Signal</keyword>
<sequence>MKFADLVGWVVRVAAAVALFFLLRNLFSAAIINGESVSRVAVIRQLERVYGAEVLDNMVTDVLIMQEAKERGIKVTKEEINQKIDELRAQFSSQDRDFDQILAEQKIDQAELARQMELRIIVEKLVGDAGAVTEEEITAAIEQNRAFFPEGTSDEELRASAESQVKNQKISTQINTLIEELRQKANIQTLATY</sequence>
<dbReference type="InterPro" id="IPR027304">
    <property type="entry name" value="Trigger_fact/SurA_dom_sf"/>
</dbReference>
<dbReference type="Gene3D" id="1.10.4030.10">
    <property type="entry name" value="Porin chaperone SurA, peptide-binding domain"/>
    <property type="match status" value="1"/>
</dbReference>
<dbReference type="PANTHER" id="PTHR47245:SF1">
    <property type="entry name" value="FOLDASE PROTEIN PRSA"/>
    <property type="match status" value="1"/>
</dbReference>
<evidence type="ECO:0000256" key="4">
    <source>
        <dbReference type="ARBA" id="ARBA00023110"/>
    </source>
</evidence>
<dbReference type="Proteomes" id="UP000178429">
    <property type="component" value="Unassembled WGS sequence"/>
</dbReference>
<keyword evidence="4" id="KW-0697">Rotamase</keyword>
<evidence type="ECO:0000313" key="6">
    <source>
        <dbReference type="EMBL" id="OGM70304.1"/>
    </source>
</evidence>
<dbReference type="EC" id="5.2.1.8" evidence="2"/>
<evidence type="ECO:0000256" key="3">
    <source>
        <dbReference type="ARBA" id="ARBA00022729"/>
    </source>
</evidence>
<gene>
    <name evidence="6" type="ORF">A2975_04515</name>
</gene>
<comment type="caution">
    <text evidence="6">The sequence shown here is derived from an EMBL/GenBank/DDBJ whole genome shotgun (WGS) entry which is preliminary data.</text>
</comment>
<dbReference type="PANTHER" id="PTHR47245">
    <property type="entry name" value="PEPTIDYLPROLYL ISOMERASE"/>
    <property type="match status" value="1"/>
</dbReference>
<dbReference type="GO" id="GO:0003755">
    <property type="term" value="F:peptidyl-prolyl cis-trans isomerase activity"/>
    <property type="evidence" value="ECO:0007669"/>
    <property type="project" value="UniProtKB-KW"/>
</dbReference>
<evidence type="ECO:0000256" key="5">
    <source>
        <dbReference type="ARBA" id="ARBA00023235"/>
    </source>
</evidence>
<dbReference type="SUPFAM" id="SSF109998">
    <property type="entry name" value="Triger factor/SurA peptide-binding domain-like"/>
    <property type="match status" value="1"/>
</dbReference>
<comment type="catalytic activity">
    <reaction evidence="1">
        <text>[protein]-peptidylproline (omega=180) = [protein]-peptidylproline (omega=0)</text>
        <dbReference type="Rhea" id="RHEA:16237"/>
        <dbReference type="Rhea" id="RHEA-COMP:10747"/>
        <dbReference type="Rhea" id="RHEA-COMP:10748"/>
        <dbReference type="ChEBI" id="CHEBI:83833"/>
        <dbReference type="ChEBI" id="CHEBI:83834"/>
        <dbReference type="EC" id="5.2.1.8"/>
    </reaction>
</comment>
<protein>
    <recommendedName>
        <fullName evidence="2">peptidylprolyl isomerase</fullName>
        <ecNumber evidence="2">5.2.1.8</ecNumber>
    </recommendedName>
</protein>
<organism evidence="6 7">
    <name type="scientific">Candidatus Woesebacteria bacterium RIFCSPLOWO2_01_FULL_44_14</name>
    <dbReference type="NCBI Taxonomy" id="1802525"/>
    <lineage>
        <taxon>Bacteria</taxon>
        <taxon>Candidatus Woeseibacteriota</taxon>
    </lineage>
</organism>
<name>A0A1F8C1R4_9BACT</name>
<reference evidence="6 7" key="1">
    <citation type="journal article" date="2016" name="Nat. Commun.">
        <title>Thousands of microbial genomes shed light on interconnected biogeochemical processes in an aquifer system.</title>
        <authorList>
            <person name="Anantharaman K."/>
            <person name="Brown C.T."/>
            <person name="Hug L.A."/>
            <person name="Sharon I."/>
            <person name="Castelle C.J."/>
            <person name="Probst A.J."/>
            <person name="Thomas B.C."/>
            <person name="Singh A."/>
            <person name="Wilkins M.J."/>
            <person name="Karaoz U."/>
            <person name="Brodie E.L."/>
            <person name="Williams K.H."/>
            <person name="Hubbard S.S."/>
            <person name="Banfield J.F."/>
        </authorList>
    </citation>
    <scope>NUCLEOTIDE SEQUENCE [LARGE SCALE GENOMIC DNA]</scope>
</reference>
<evidence type="ECO:0000256" key="2">
    <source>
        <dbReference type="ARBA" id="ARBA00013194"/>
    </source>
</evidence>
<dbReference type="STRING" id="1802525.A2975_04515"/>
<dbReference type="Pfam" id="PF13624">
    <property type="entry name" value="SurA_N_3"/>
    <property type="match status" value="1"/>
</dbReference>
<dbReference type="AlphaFoldDB" id="A0A1F8C1R4"/>
<proteinExistence type="predicted"/>
<evidence type="ECO:0000313" key="7">
    <source>
        <dbReference type="Proteomes" id="UP000178429"/>
    </source>
</evidence>
<dbReference type="EMBL" id="MGHL01000006">
    <property type="protein sequence ID" value="OGM70304.1"/>
    <property type="molecule type" value="Genomic_DNA"/>
</dbReference>
<keyword evidence="5" id="KW-0413">Isomerase</keyword>
<dbReference type="InterPro" id="IPR050245">
    <property type="entry name" value="PrsA_foldase"/>
</dbReference>
<evidence type="ECO:0000256" key="1">
    <source>
        <dbReference type="ARBA" id="ARBA00000971"/>
    </source>
</evidence>
<accession>A0A1F8C1R4</accession>